<dbReference type="GO" id="GO:0071555">
    <property type="term" value="P:cell wall organization"/>
    <property type="evidence" value="ECO:0007669"/>
    <property type="project" value="TreeGrafter"/>
</dbReference>
<dbReference type="GO" id="GO:0008658">
    <property type="term" value="F:penicillin binding"/>
    <property type="evidence" value="ECO:0007669"/>
    <property type="project" value="InterPro"/>
</dbReference>
<proteinExistence type="predicted"/>
<dbReference type="InterPro" id="IPR001460">
    <property type="entry name" value="PCN-bd_Tpept"/>
</dbReference>
<reference evidence="5" key="1">
    <citation type="submission" date="2018-07" db="EMBL/GenBank/DDBJ databases">
        <title>Streptacidiphilus bronchialis DSM 106435 chromosome.</title>
        <authorList>
            <person name="Batra D."/>
            <person name="Gulvik C.A."/>
        </authorList>
    </citation>
    <scope>NUCLEOTIDE SEQUENCE [LARGE SCALE GENOMIC DNA]</scope>
    <source>
        <strain evidence="5">DSM 106435</strain>
    </source>
</reference>
<keyword evidence="5" id="KW-1185">Reference proteome</keyword>
<dbReference type="Pfam" id="PF00905">
    <property type="entry name" value="Transpeptidase"/>
    <property type="match status" value="1"/>
</dbReference>
<dbReference type="Proteomes" id="UP000249340">
    <property type="component" value="Chromosome"/>
</dbReference>
<accession>A0A345T698</accession>
<dbReference type="GO" id="GO:0071972">
    <property type="term" value="F:peptidoglycan L,D-transpeptidase activity"/>
    <property type="evidence" value="ECO:0007669"/>
    <property type="project" value="TreeGrafter"/>
</dbReference>
<dbReference type="Gene3D" id="3.90.1310.10">
    <property type="entry name" value="Penicillin-binding protein 2a (Domain 2)"/>
    <property type="match status" value="1"/>
</dbReference>
<dbReference type="InterPro" id="IPR054120">
    <property type="entry name" value="PBPA_dimer"/>
</dbReference>
<feature type="domain" description="Penicillin binding protein A dimerisation" evidence="3">
    <location>
        <begin position="52"/>
        <end position="134"/>
    </location>
</feature>
<dbReference type="Gene3D" id="3.40.710.10">
    <property type="entry name" value="DD-peptidase/beta-lactamase superfamily"/>
    <property type="match status" value="1"/>
</dbReference>
<evidence type="ECO:0000259" key="3">
    <source>
        <dbReference type="Pfam" id="PF21922"/>
    </source>
</evidence>
<dbReference type="Pfam" id="PF21922">
    <property type="entry name" value="PBP_dimer_2"/>
    <property type="match status" value="1"/>
</dbReference>
<name>A0A345T698_9ACTN</name>
<evidence type="ECO:0000259" key="2">
    <source>
        <dbReference type="Pfam" id="PF00905"/>
    </source>
</evidence>
<dbReference type="OrthoDB" id="9766847at2"/>
<dbReference type="PANTHER" id="PTHR30627">
    <property type="entry name" value="PEPTIDOGLYCAN D,D-TRANSPEPTIDASE"/>
    <property type="match status" value="1"/>
</dbReference>
<organism evidence="4 5">
    <name type="scientific">Peterkaempfera bronchialis</name>
    <dbReference type="NCBI Taxonomy" id="2126346"/>
    <lineage>
        <taxon>Bacteria</taxon>
        <taxon>Bacillati</taxon>
        <taxon>Actinomycetota</taxon>
        <taxon>Actinomycetes</taxon>
        <taxon>Kitasatosporales</taxon>
        <taxon>Streptomycetaceae</taxon>
        <taxon>Peterkaempfera</taxon>
    </lineage>
</organism>
<feature type="region of interest" description="Disordered" evidence="1">
    <location>
        <begin position="232"/>
        <end position="252"/>
    </location>
</feature>
<dbReference type="AlphaFoldDB" id="A0A345T698"/>
<dbReference type="SUPFAM" id="SSF56601">
    <property type="entry name" value="beta-lactamase/transpeptidase-like"/>
    <property type="match status" value="1"/>
</dbReference>
<dbReference type="InterPro" id="IPR050515">
    <property type="entry name" value="Beta-lactam/transpept"/>
</dbReference>
<evidence type="ECO:0000256" key="1">
    <source>
        <dbReference type="SAM" id="MobiDB-lite"/>
    </source>
</evidence>
<evidence type="ECO:0000313" key="4">
    <source>
        <dbReference type="EMBL" id="AXI81503.1"/>
    </source>
</evidence>
<gene>
    <name evidence="4" type="ORF">C7M71_018620</name>
</gene>
<feature type="domain" description="Penicillin-binding protein transpeptidase" evidence="2">
    <location>
        <begin position="155"/>
        <end position="478"/>
    </location>
</feature>
<evidence type="ECO:0000313" key="5">
    <source>
        <dbReference type="Proteomes" id="UP000249340"/>
    </source>
</evidence>
<dbReference type="GO" id="GO:0005886">
    <property type="term" value="C:plasma membrane"/>
    <property type="evidence" value="ECO:0007669"/>
    <property type="project" value="TreeGrafter"/>
</dbReference>
<dbReference type="InterPro" id="IPR012338">
    <property type="entry name" value="Beta-lactam/transpept-like"/>
</dbReference>
<sequence>MSTTGRRAGTFCLLLIVALLVQATRVQVVRAPEYDSSPANRRQMIIRYAQPRGSILVDGHRITGSEASHGMLRYRRTYPEGPLYAAVTGYSSQIYGNSLLEGVEDGVLSGTDPRLAGFPLWSAVTRKPQPGGDVVTTIDAAAQRAAFQAMDGKRGAVAAVEPATGRILALVSTPSYDPGSFAGSSGADRRAWQALQTDPLQPMLDRALRQTYPPGSTFKVVTAAAGLSAGVYPDPDVRTDSPEPLPLPNSDRVLTNEAPGCLDATLRLALARSCNTVYAKLGVDVGLPGMVRAAEGFGFNDGGLRVPVGVAKSVFDTRMDRAQLALSSIGQYDTRATPLQMAMVAAGVANGGKVMRPRLVDRLTRADGTAVALMSEQVYRQAVAPGVAAELRSMMEDVVTEGTGANARIPGAVVGGKTGTAQNGVGNSGTPYAWFIGYAGPDGAAPKVAVAVVIEDSAARRADISGGGLAAPVARAVMAAVLGMV</sequence>
<dbReference type="PANTHER" id="PTHR30627:SF24">
    <property type="entry name" value="PENICILLIN-BINDING PROTEIN 4B"/>
    <property type="match status" value="1"/>
</dbReference>
<protein>
    <submittedName>
        <fullName evidence="4">Penicillin-binding protein 2</fullName>
    </submittedName>
</protein>
<dbReference type="KEGG" id="stri:C7M71_018620"/>
<dbReference type="EMBL" id="CP031264">
    <property type="protein sequence ID" value="AXI81503.1"/>
    <property type="molecule type" value="Genomic_DNA"/>
</dbReference>